<dbReference type="GO" id="GO:0022857">
    <property type="term" value="F:transmembrane transporter activity"/>
    <property type="evidence" value="ECO:0007669"/>
    <property type="project" value="InterPro"/>
</dbReference>
<feature type="transmembrane region" description="Helical" evidence="6">
    <location>
        <begin position="40"/>
        <end position="63"/>
    </location>
</feature>
<feature type="transmembrane region" description="Helical" evidence="6">
    <location>
        <begin position="197"/>
        <end position="217"/>
    </location>
</feature>
<organism evidence="7 8">
    <name type="scientific">Corynespora cassiicola Philippines</name>
    <dbReference type="NCBI Taxonomy" id="1448308"/>
    <lineage>
        <taxon>Eukaryota</taxon>
        <taxon>Fungi</taxon>
        <taxon>Dikarya</taxon>
        <taxon>Ascomycota</taxon>
        <taxon>Pezizomycotina</taxon>
        <taxon>Dothideomycetes</taxon>
        <taxon>Pleosporomycetidae</taxon>
        <taxon>Pleosporales</taxon>
        <taxon>Corynesporascaceae</taxon>
        <taxon>Corynespora</taxon>
    </lineage>
</organism>
<keyword evidence="3 6" id="KW-0812">Transmembrane</keyword>
<dbReference type="GO" id="GO:0016020">
    <property type="term" value="C:membrane"/>
    <property type="evidence" value="ECO:0007669"/>
    <property type="project" value="UniProtKB-SubCell"/>
</dbReference>
<keyword evidence="5 6" id="KW-0472">Membrane</keyword>
<proteinExistence type="predicted"/>
<dbReference type="PIRSF" id="PIRSF006060">
    <property type="entry name" value="AA_transporter"/>
    <property type="match status" value="1"/>
</dbReference>
<keyword evidence="4 6" id="KW-1133">Transmembrane helix</keyword>
<evidence type="ECO:0000313" key="8">
    <source>
        <dbReference type="Proteomes" id="UP000240883"/>
    </source>
</evidence>
<keyword evidence="8" id="KW-1185">Reference proteome</keyword>
<feature type="transmembrane region" description="Helical" evidence="6">
    <location>
        <begin position="277"/>
        <end position="297"/>
    </location>
</feature>
<comment type="subcellular location">
    <subcellularLocation>
        <location evidence="1">Membrane</location>
        <topology evidence="1">Multi-pass membrane protein</topology>
    </subcellularLocation>
</comment>
<evidence type="ECO:0000256" key="5">
    <source>
        <dbReference type="ARBA" id="ARBA00023136"/>
    </source>
</evidence>
<evidence type="ECO:0000256" key="3">
    <source>
        <dbReference type="ARBA" id="ARBA00022692"/>
    </source>
</evidence>
<feature type="transmembrane region" description="Helical" evidence="6">
    <location>
        <begin position="402"/>
        <end position="428"/>
    </location>
</feature>
<dbReference type="STRING" id="1448308.A0A2T2N676"/>
<feature type="transmembrane region" description="Helical" evidence="6">
    <location>
        <begin position="378"/>
        <end position="396"/>
    </location>
</feature>
<dbReference type="PANTHER" id="PTHR45649:SF1">
    <property type="entry name" value="TRANSPORTER, PUTATIVE (EUROFUNG)-RELATED"/>
    <property type="match status" value="1"/>
</dbReference>
<evidence type="ECO:0000256" key="4">
    <source>
        <dbReference type="ARBA" id="ARBA00022989"/>
    </source>
</evidence>
<feature type="transmembrane region" description="Helical" evidence="6">
    <location>
        <begin position="171"/>
        <end position="190"/>
    </location>
</feature>
<feature type="transmembrane region" description="Helical" evidence="6">
    <location>
        <begin position="317"/>
        <end position="342"/>
    </location>
</feature>
<name>A0A2T2N676_CORCC</name>
<evidence type="ECO:0000256" key="1">
    <source>
        <dbReference type="ARBA" id="ARBA00004141"/>
    </source>
</evidence>
<dbReference type="OrthoDB" id="3257095at2759"/>
<feature type="transmembrane region" description="Helical" evidence="6">
    <location>
        <begin position="237"/>
        <end position="256"/>
    </location>
</feature>
<reference evidence="7 8" key="1">
    <citation type="journal article" date="2018" name="Front. Microbiol.">
        <title>Genome-Wide Analysis of Corynespora cassiicola Leaf Fall Disease Putative Effectors.</title>
        <authorList>
            <person name="Lopez D."/>
            <person name="Ribeiro S."/>
            <person name="Label P."/>
            <person name="Fumanal B."/>
            <person name="Venisse J.S."/>
            <person name="Kohler A."/>
            <person name="de Oliveira R.R."/>
            <person name="Labutti K."/>
            <person name="Lipzen A."/>
            <person name="Lail K."/>
            <person name="Bauer D."/>
            <person name="Ohm R.A."/>
            <person name="Barry K.W."/>
            <person name="Spatafora J."/>
            <person name="Grigoriev I.V."/>
            <person name="Martin F.M."/>
            <person name="Pujade-Renaud V."/>
        </authorList>
    </citation>
    <scope>NUCLEOTIDE SEQUENCE [LARGE SCALE GENOMIC DNA]</scope>
    <source>
        <strain evidence="7 8">Philippines</strain>
    </source>
</reference>
<dbReference type="PANTHER" id="PTHR45649">
    <property type="entry name" value="AMINO-ACID PERMEASE BAT1"/>
    <property type="match status" value="1"/>
</dbReference>
<feature type="transmembrane region" description="Helical" evidence="6">
    <location>
        <begin position="75"/>
        <end position="100"/>
    </location>
</feature>
<dbReference type="Proteomes" id="UP000240883">
    <property type="component" value="Unassembled WGS sequence"/>
</dbReference>
<protein>
    <submittedName>
        <fullName evidence="7">Putative GABA permease</fullName>
    </submittedName>
</protein>
<evidence type="ECO:0000256" key="6">
    <source>
        <dbReference type="SAM" id="Phobius"/>
    </source>
</evidence>
<dbReference type="EMBL" id="KZ678146">
    <property type="protein sequence ID" value="PSN60880.1"/>
    <property type="molecule type" value="Genomic_DNA"/>
</dbReference>
<keyword evidence="2" id="KW-0813">Transport</keyword>
<feature type="transmembrane region" description="Helical" evidence="6">
    <location>
        <begin position="461"/>
        <end position="484"/>
    </location>
</feature>
<dbReference type="Pfam" id="PF13520">
    <property type="entry name" value="AA_permease_2"/>
    <property type="match status" value="1"/>
</dbReference>
<gene>
    <name evidence="7" type="ORF">BS50DRAFT_534697</name>
</gene>
<dbReference type="InterPro" id="IPR002293">
    <property type="entry name" value="AA/rel_permease1"/>
</dbReference>
<dbReference type="AlphaFoldDB" id="A0A2T2N676"/>
<feature type="transmembrane region" description="Helical" evidence="6">
    <location>
        <begin position="496"/>
        <end position="515"/>
    </location>
</feature>
<evidence type="ECO:0000256" key="2">
    <source>
        <dbReference type="ARBA" id="ARBA00022448"/>
    </source>
</evidence>
<feature type="transmembrane region" description="Helical" evidence="6">
    <location>
        <begin position="121"/>
        <end position="138"/>
    </location>
</feature>
<accession>A0A2T2N676</accession>
<dbReference type="Gene3D" id="1.20.1740.10">
    <property type="entry name" value="Amino acid/polyamine transporter I"/>
    <property type="match status" value="1"/>
</dbReference>
<evidence type="ECO:0000313" key="7">
    <source>
        <dbReference type="EMBL" id="PSN60880.1"/>
    </source>
</evidence>
<sequence>MSNTPKVAPLSVIEQSGPRTAHDGDSLARLGKNSVLKRNFGFLTILGFSCTVLITWEGSLILFLSGLSNGGPAGIIYGFLVVWAGTLSIFATLSELASMAPTSGGQYHWASMLAPASSRKFIGYITAWLTLTGWQSLLASGGHVTGTLIQGLIVLTHPDYLENWKDWHGTLLFWAVILLTIVINTVIGSVLAKFEGFVLVVHLLGFCGVMLPLLMLGEHADSSFVFETFLNLGEWKTQGLSFCVGILGNIFAFLGGDGAIHMSEEIRNASLVIPRSLMTGIMINGTLGFGMLVATLYCMGDIEEALMVNPTYPFMAIFHRAVGSTSAAAAMSAFVVVMAFSATTGCVASTSRIYWAFARDNGLPFSEFICQINPRTSIPLNAVVISAVIACILALVNIGNAVAFHGVISIAIAGLFGSYFVVAVLLLYRRLNGTIYLPSEDDTITNTPGARLTWGPWRLPGAFGIANNVFTCAFVLFVFFFSFWPSTSKVTPSSMNWAVLVTPVVLMSCVFYYVIWARHVYKGPIIEFERQQQLLYGNAEG</sequence>